<evidence type="ECO:0000313" key="1">
    <source>
        <dbReference type="EMBL" id="GAE20550.1"/>
    </source>
</evidence>
<comment type="caution">
    <text evidence="1">The sequence shown here is derived from an EMBL/GenBank/DDBJ whole genome shotgun (WGS) entry which is preliminary data.</text>
</comment>
<name>W4PLF9_9BACE</name>
<reference evidence="2" key="1">
    <citation type="journal article" date="2014" name="Genome">
        <title>Draft Genome Sequences of Three Strains of Bacteroides pyogenes Isolated from a Cat and Swine.</title>
        <authorList>
            <person name="Sakamoto M."/>
            <person name="Oshima K."/>
            <person name="Suda W."/>
            <person name="Kitamura K."/>
            <person name="Iida T."/>
            <person name="Hattori M."/>
            <person name="Ohkuma M."/>
        </authorList>
    </citation>
    <scope>NUCLEOTIDE SEQUENCE [LARGE SCALE GENOMIC DNA]</scope>
    <source>
        <strain evidence="2">JCM 6294</strain>
    </source>
</reference>
<organism evidence="1 2">
    <name type="scientific">Bacteroides pyogenes DSM 20611 = JCM 6294</name>
    <dbReference type="NCBI Taxonomy" id="1121100"/>
    <lineage>
        <taxon>Bacteria</taxon>
        <taxon>Pseudomonadati</taxon>
        <taxon>Bacteroidota</taxon>
        <taxon>Bacteroidia</taxon>
        <taxon>Bacteroidales</taxon>
        <taxon>Bacteroidaceae</taxon>
        <taxon>Bacteroides</taxon>
    </lineage>
</organism>
<evidence type="ECO:0000313" key="2">
    <source>
        <dbReference type="Proteomes" id="UP000018842"/>
    </source>
</evidence>
<dbReference type="AlphaFoldDB" id="W4PLF9"/>
<sequence>MPQKTGNNGKSIHDKTMEMHKISPILSKAEWGNCSFYLKTALSEFVTHANREIHILR</sequence>
<dbReference type="Proteomes" id="UP000018842">
    <property type="component" value="Unassembled WGS sequence"/>
</dbReference>
<protein>
    <submittedName>
        <fullName evidence="1">Uncharacterized protein</fullName>
    </submittedName>
</protein>
<gene>
    <name evidence="1" type="ORF">JCM6294_3775</name>
</gene>
<accession>W4PLF9</accession>
<proteinExistence type="predicted"/>
<dbReference type="EMBL" id="BAIR01000063">
    <property type="protein sequence ID" value="GAE20550.1"/>
    <property type="molecule type" value="Genomic_DNA"/>
</dbReference>